<evidence type="ECO:0000259" key="2">
    <source>
        <dbReference type="Pfam" id="PF04892"/>
    </source>
</evidence>
<proteinExistence type="predicted"/>
<name>A0A2G9XBM6_UNCKA</name>
<accession>A0A2G9XBM6</accession>
<comment type="caution">
    <text evidence="3">The sequence shown here is derived from an EMBL/GenBank/DDBJ whole genome shotgun (WGS) entry which is preliminary data.</text>
</comment>
<evidence type="ECO:0000256" key="1">
    <source>
        <dbReference type="SAM" id="Phobius"/>
    </source>
</evidence>
<evidence type="ECO:0000313" key="4">
    <source>
        <dbReference type="Proteomes" id="UP000231388"/>
    </source>
</evidence>
<sequence length="133" mass="15104">MAFGKILSRKILNSRYLLLALWCSVIFAGSSLPGASVSKNPLIDFILHKGAHLFEYGILFVFSYKAFRKKGALSFLFVFFYALSDEFHQRFVPGRNGRIEDVSVDLIGALLGAVFIWKFLRILPAKLKNWLLT</sequence>
<keyword evidence="1" id="KW-0472">Membrane</keyword>
<gene>
    <name evidence="3" type="ORF">COX53_02710</name>
</gene>
<feature type="domain" description="VanZ-like" evidence="2">
    <location>
        <begin position="45"/>
        <end position="117"/>
    </location>
</feature>
<keyword evidence="1" id="KW-1133">Transmembrane helix</keyword>
<dbReference type="AlphaFoldDB" id="A0A2G9XBM6"/>
<dbReference type="NCBIfam" id="NF037970">
    <property type="entry name" value="vanZ_1"/>
    <property type="match status" value="1"/>
</dbReference>
<keyword evidence="1" id="KW-0812">Transmembrane</keyword>
<dbReference type="Proteomes" id="UP000231388">
    <property type="component" value="Unassembled WGS sequence"/>
</dbReference>
<organism evidence="3 4">
    <name type="scientific">candidate division WWE3 bacterium CG23_combo_of_CG06-09_8_20_14_all_40_14</name>
    <dbReference type="NCBI Taxonomy" id="1975095"/>
    <lineage>
        <taxon>Bacteria</taxon>
        <taxon>Katanobacteria</taxon>
    </lineage>
</organism>
<dbReference type="InterPro" id="IPR006976">
    <property type="entry name" value="VanZ-like"/>
</dbReference>
<dbReference type="Pfam" id="PF04892">
    <property type="entry name" value="VanZ"/>
    <property type="match status" value="1"/>
</dbReference>
<reference evidence="3 4" key="1">
    <citation type="submission" date="2017-09" db="EMBL/GenBank/DDBJ databases">
        <title>Depth-based differentiation of microbial function through sediment-hosted aquifers and enrichment of novel symbionts in the deep terrestrial subsurface.</title>
        <authorList>
            <person name="Probst A.J."/>
            <person name="Ladd B."/>
            <person name="Jarett J.K."/>
            <person name="Geller-Mcgrath D.E."/>
            <person name="Sieber C.M."/>
            <person name="Emerson J.B."/>
            <person name="Anantharaman K."/>
            <person name="Thomas B.C."/>
            <person name="Malmstrom R."/>
            <person name="Stieglmeier M."/>
            <person name="Klingl A."/>
            <person name="Woyke T."/>
            <person name="Ryan C.M."/>
            <person name="Banfield J.F."/>
        </authorList>
    </citation>
    <scope>NUCLEOTIDE SEQUENCE [LARGE SCALE GENOMIC DNA]</scope>
    <source>
        <strain evidence="3">CG23_combo_of_CG06-09_8_20_14_all_40_14</strain>
    </source>
</reference>
<feature type="transmembrane region" description="Helical" evidence="1">
    <location>
        <begin position="102"/>
        <end position="120"/>
    </location>
</feature>
<feature type="transmembrane region" description="Helical" evidence="1">
    <location>
        <begin position="71"/>
        <end position="90"/>
    </location>
</feature>
<protein>
    <recommendedName>
        <fullName evidence="2">VanZ-like domain-containing protein</fullName>
    </recommendedName>
</protein>
<evidence type="ECO:0000313" key="3">
    <source>
        <dbReference type="EMBL" id="PIP04388.1"/>
    </source>
</evidence>
<feature type="transmembrane region" description="Helical" evidence="1">
    <location>
        <begin position="45"/>
        <end position="64"/>
    </location>
</feature>
<dbReference type="EMBL" id="PCQY01000032">
    <property type="protein sequence ID" value="PIP04388.1"/>
    <property type="molecule type" value="Genomic_DNA"/>
</dbReference>